<keyword evidence="2" id="KW-1185">Reference proteome</keyword>
<feature type="non-terminal residue" evidence="1">
    <location>
        <position position="64"/>
    </location>
</feature>
<proteinExistence type="predicted"/>
<evidence type="ECO:0000313" key="1">
    <source>
        <dbReference type="EMBL" id="MED6166966.1"/>
    </source>
</evidence>
<dbReference type="EMBL" id="JASCZI010131535">
    <property type="protein sequence ID" value="MED6166966.1"/>
    <property type="molecule type" value="Genomic_DNA"/>
</dbReference>
<reference evidence="1 2" key="1">
    <citation type="journal article" date="2023" name="Plants (Basel)">
        <title>Bridging the Gap: Combining Genomics and Transcriptomics Approaches to Understand Stylosanthes scabra, an Orphan Legume from the Brazilian Caatinga.</title>
        <authorList>
            <person name="Ferreira-Neto J.R.C."/>
            <person name="da Silva M.D."/>
            <person name="Binneck E."/>
            <person name="de Melo N.F."/>
            <person name="da Silva R.H."/>
            <person name="de Melo A.L.T.M."/>
            <person name="Pandolfi V."/>
            <person name="Bustamante F.O."/>
            <person name="Brasileiro-Vidal A.C."/>
            <person name="Benko-Iseppon A.M."/>
        </authorList>
    </citation>
    <scope>NUCLEOTIDE SEQUENCE [LARGE SCALE GENOMIC DNA]</scope>
    <source>
        <tissue evidence="1">Leaves</tissue>
    </source>
</reference>
<gene>
    <name evidence="1" type="ORF">PIB30_114620</name>
</gene>
<accession>A0ABU6V030</accession>
<protein>
    <submittedName>
        <fullName evidence="1">Uncharacterized protein</fullName>
    </submittedName>
</protein>
<evidence type="ECO:0000313" key="2">
    <source>
        <dbReference type="Proteomes" id="UP001341840"/>
    </source>
</evidence>
<sequence length="64" mass="7641">MKEKELQTQRLSKEMEISAKEREMEMMAKEREREMDMQILKADTSEMSEKRHALHEVACEKIVA</sequence>
<dbReference type="Proteomes" id="UP001341840">
    <property type="component" value="Unassembled WGS sequence"/>
</dbReference>
<name>A0ABU6V030_9FABA</name>
<comment type="caution">
    <text evidence="1">The sequence shown here is derived from an EMBL/GenBank/DDBJ whole genome shotgun (WGS) entry which is preliminary data.</text>
</comment>
<organism evidence="1 2">
    <name type="scientific">Stylosanthes scabra</name>
    <dbReference type="NCBI Taxonomy" id="79078"/>
    <lineage>
        <taxon>Eukaryota</taxon>
        <taxon>Viridiplantae</taxon>
        <taxon>Streptophyta</taxon>
        <taxon>Embryophyta</taxon>
        <taxon>Tracheophyta</taxon>
        <taxon>Spermatophyta</taxon>
        <taxon>Magnoliopsida</taxon>
        <taxon>eudicotyledons</taxon>
        <taxon>Gunneridae</taxon>
        <taxon>Pentapetalae</taxon>
        <taxon>rosids</taxon>
        <taxon>fabids</taxon>
        <taxon>Fabales</taxon>
        <taxon>Fabaceae</taxon>
        <taxon>Papilionoideae</taxon>
        <taxon>50 kb inversion clade</taxon>
        <taxon>dalbergioids sensu lato</taxon>
        <taxon>Dalbergieae</taxon>
        <taxon>Pterocarpus clade</taxon>
        <taxon>Stylosanthes</taxon>
    </lineage>
</organism>